<organism evidence="1 2">
    <name type="scientific">Streptomyces nodosus</name>
    <dbReference type="NCBI Taxonomy" id="40318"/>
    <lineage>
        <taxon>Bacteria</taxon>
        <taxon>Bacillati</taxon>
        <taxon>Actinomycetota</taxon>
        <taxon>Actinomycetes</taxon>
        <taxon>Kitasatosporales</taxon>
        <taxon>Streptomycetaceae</taxon>
        <taxon>Streptomyces</taxon>
    </lineage>
</organism>
<evidence type="ECO:0000313" key="1">
    <source>
        <dbReference type="EMBL" id="QEV43227.1"/>
    </source>
</evidence>
<protein>
    <submittedName>
        <fullName evidence="1">Uncharacterized protein</fullName>
    </submittedName>
</protein>
<dbReference type="Proteomes" id="UP000325763">
    <property type="component" value="Chromosome"/>
</dbReference>
<name>A0A5P2WFQ4_9ACTN</name>
<dbReference type="EMBL" id="CP023747">
    <property type="protein sequence ID" value="QEV43227.1"/>
    <property type="molecule type" value="Genomic_DNA"/>
</dbReference>
<evidence type="ECO:0000313" key="2">
    <source>
        <dbReference type="Proteomes" id="UP000325763"/>
    </source>
</evidence>
<proteinExistence type="predicted"/>
<dbReference type="KEGG" id="snq:CP978_11970"/>
<gene>
    <name evidence="1" type="ORF">CP978_11970</name>
</gene>
<dbReference type="AlphaFoldDB" id="A0A5P2WFQ4"/>
<accession>A0A5P2WFQ4</accession>
<reference evidence="1 2" key="1">
    <citation type="submission" date="2017-09" db="EMBL/GenBank/DDBJ databases">
        <title>Streptomyces genome completion.</title>
        <authorList>
            <person name="Lee N."/>
            <person name="Cho B.-K."/>
        </authorList>
    </citation>
    <scope>NUCLEOTIDE SEQUENCE [LARGE SCALE GENOMIC DNA]</scope>
    <source>
        <strain evidence="1 2">ATCC 14899</strain>
    </source>
</reference>
<sequence length="62" mass="6690">MRSRVGSIRSLHGPTRGRLRRVWAAQNPAGSLGGRVSCPLSSRHVSRKSPAREAVVLACLNL</sequence>